<dbReference type="Pfam" id="PF00440">
    <property type="entry name" value="TetR_N"/>
    <property type="match status" value="1"/>
</dbReference>
<dbReference type="InterPro" id="IPR050109">
    <property type="entry name" value="HTH-type_TetR-like_transc_reg"/>
</dbReference>
<evidence type="ECO:0000256" key="2">
    <source>
        <dbReference type="PROSITE-ProRule" id="PRU00335"/>
    </source>
</evidence>
<comment type="caution">
    <text evidence="4">The sequence shown here is derived from an EMBL/GenBank/DDBJ whole genome shotgun (WGS) entry which is preliminary data.</text>
</comment>
<dbReference type="InterPro" id="IPR023772">
    <property type="entry name" value="DNA-bd_HTH_TetR-type_CS"/>
</dbReference>
<dbReference type="InterPro" id="IPR009057">
    <property type="entry name" value="Homeodomain-like_sf"/>
</dbReference>
<proteinExistence type="predicted"/>
<dbReference type="Gene3D" id="1.10.357.10">
    <property type="entry name" value="Tetracycline Repressor, domain 2"/>
    <property type="match status" value="1"/>
</dbReference>
<dbReference type="InterPro" id="IPR001647">
    <property type="entry name" value="HTH_TetR"/>
</dbReference>
<dbReference type="InterPro" id="IPR036271">
    <property type="entry name" value="Tet_transcr_reg_TetR-rel_C_sf"/>
</dbReference>
<accession>A0A831VLU5</accession>
<dbReference type="EMBL" id="DRGL01000019">
    <property type="protein sequence ID" value="HEA20010.1"/>
    <property type="molecule type" value="Genomic_DNA"/>
</dbReference>
<reference evidence="4" key="1">
    <citation type="journal article" date="2020" name="mSystems">
        <title>Genome- and Community-Level Interaction Insights into Carbon Utilization and Element Cycling Functions of Hydrothermarchaeota in Hydrothermal Sediment.</title>
        <authorList>
            <person name="Zhou Z."/>
            <person name="Liu Y."/>
            <person name="Xu W."/>
            <person name="Pan J."/>
            <person name="Luo Z.H."/>
            <person name="Li M."/>
        </authorList>
    </citation>
    <scope>NUCLEOTIDE SEQUENCE [LARGE SCALE GENOMIC DNA]</scope>
    <source>
        <strain evidence="4">HyVt-345</strain>
    </source>
</reference>
<feature type="domain" description="HTH tetR-type" evidence="3">
    <location>
        <begin position="1"/>
        <end position="61"/>
    </location>
</feature>
<dbReference type="SUPFAM" id="SSF46689">
    <property type="entry name" value="Homeodomain-like"/>
    <property type="match status" value="1"/>
</dbReference>
<evidence type="ECO:0000259" key="3">
    <source>
        <dbReference type="PROSITE" id="PS50977"/>
    </source>
</evidence>
<gene>
    <name evidence="4" type="ORF">ENH87_03735</name>
</gene>
<organism evidence="4">
    <name type="scientific">Pricia antarctica</name>
    <dbReference type="NCBI Taxonomy" id="641691"/>
    <lineage>
        <taxon>Bacteria</taxon>
        <taxon>Pseudomonadati</taxon>
        <taxon>Bacteroidota</taxon>
        <taxon>Flavobacteriia</taxon>
        <taxon>Flavobacteriales</taxon>
        <taxon>Flavobacteriaceae</taxon>
        <taxon>Pricia</taxon>
    </lineage>
</organism>
<protein>
    <submittedName>
        <fullName evidence="4">TetR/AcrR family transcriptional regulator</fullName>
    </submittedName>
</protein>
<sequence length="186" mass="22008">MDKRERILTAMLKLIVMKGLHAVTVAEIAKAANVGIGTIYKHFKNKEDIVQQLWIFQKEDESAYIFTNYNSTGTVKACFWFLWDRVIRYYICHKDEYYFSYHFTASPVLTEKIHAIAMKDFLAFDEMLGRGVEEGLFKKGLSARQLRLYTYSTINGWILWSYYQNMKFTDKNIDQFITMAWDAIRK</sequence>
<dbReference type="PROSITE" id="PS50977">
    <property type="entry name" value="HTH_TETR_2"/>
    <property type="match status" value="1"/>
</dbReference>
<dbReference type="SUPFAM" id="SSF48498">
    <property type="entry name" value="Tetracyclin repressor-like, C-terminal domain"/>
    <property type="match status" value="1"/>
</dbReference>
<feature type="DNA-binding region" description="H-T-H motif" evidence="2">
    <location>
        <begin position="24"/>
        <end position="43"/>
    </location>
</feature>
<dbReference type="AlphaFoldDB" id="A0A831VLU5"/>
<dbReference type="Proteomes" id="UP000886191">
    <property type="component" value="Unassembled WGS sequence"/>
</dbReference>
<dbReference type="PANTHER" id="PTHR30055">
    <property type="entry name" value="HTH-TYPE TRANSCRIPTIONAL REGULATOR RUTR"/>
    <property type="match status" value="1"/>
</dbReference>
<name>A0A831VLU5_9FLAO</name>
<evidence type="ECO:0000256" key="1">
    <source>
        <dbReference type="ARBA" id="ARBA00023125"/>
    </source>
</evidence>
<keyword evidence="1 2" id="KW-0238">DNA-binding</keyword>
<dbReference type="PROSITE" id="PS01081">
    <property type="entry name" value="HTH_TETR_1"/>
    <property type="match status" value="1"/>
</dbReference>
<dbReference type="GO" id="GO:0003677">
    <property type="term" value="F:DNA binding"/>
    <property type="evidence" value="ECO:0007669"/>
    <property type="project" value="UniProtKB-UniRule"/>
</dbReference>
<evidence type="ECO:0000313" key="4">
    <source>
        <dbReference type="EMBL" id="HEA20010.1"/>
    </source>
</evidence>
<dbReference type="PRINTS" id="PR00455">
    <property type="entry name" value="HTHTETR"/>
</dbReference>